<dbReference type="OrthoDB" id="9798496at2"/>
<reference evidence="4 5" key="1">
    <citation type="submission" date="2019-03" db="EMBL/GenBank/DDBJ databases">
        <authorList>
            <person name="Kox A.R. M."/>
        </authorList>
    </citation>
    <scope>NUCLEOTIDE SEQUENCE [LARGE SCALE GENOMIC DNA]</scope>
    <source>
        <strain evidence="4">MTUNDRAET4 annotated genome</strain>
    </source>
</reference>
<dbReference type="PANTHER" id="PTHR11579:SF18">
    <property type="entry name" value="PROTEIN-L-ISOASPARTATE O-METHYLTRANSFERASE"/>
    <property type="match status" value="1"/>
</dbReference>
<dbReference type="GO" id="GO:0032259">
    <property type="term" value="P:methylation"/>
    <property type="evidence" value="ECO:0007669"/>
    <property type="project" value="UniProtKB-KW"/>
</dbReference>
<sequence length="235" mass="24775">MQNTSIDPSISDPSAFSRRTMVDCQIRTFDVTDSALLARMLDVPRERFLPPELEPVAYSDSSLQLKSDAPGAKPRSLLPPLILARLIQSARVLAGDKALVVAAAGGYSAALLAGLAADVVAVESDPALFEELRVNLDAFGLKNVRALLGPLGAGAPKEAPFDVILVDGGVAANLDPLLAQLKDGGRLVTVQRLADGVCKAVRYDKADGATGYRILFDASAPVLDAFQPAEEFTFS</sequence>
<evidence type="ECO:0000256" key="3">
    <source>
        <dbReference type="ARBA" id="ARBA00030757"/>
    </source>
</evidence>
<protein>
    <recommendedName>
        <fullName evidence="2">Protein-L-isoaspartate O-methyltransferase</fullName>
    </recommendedName>
    <alternativeName>
        <fullName evidence="3">Protein L-isoaspartyl methyltransferase</fullName>
    </alternativeName>
</protein>
<dbReference type="GO" id="GO:0005737">
    <property type="term" value="C:cytoplasm"/>
    <property type="evidence" value="ECO:0007669"/>
    <property type="project" value="TreeGrafter"/>
</dbReference>
<name>A0A4U8Z4D6_METTU</name>
<organism evidence="4 5">
    <name type="scientific">Methylocella tundrae</name>
    <dbReference type="NCBI Taxonomy" id="227605"/>
    <lineage>
        <taxon>Bacteria</taxon>
        <taxon>Pseudomonadati</taxon>
        <taxon>Pseudomonadota</taxon>
        <taxon>Alphaproteobacteria</taxon>
        <taxon>Hyphomicrobiales</taxon>
        <taxon>Beijerinckiaceae</taxon>
        <taxon>Methylocella</taxon>
    </lineage>
</organism>
<dbReference type="EMBL" id="LR536450">
    <property type="protein sequence ID" value="VFU10324.1"/>
    <property type="molecule type" value="Genomic_DNA"/>
</dbReference>
<dbReference type="KEGG" id="mtun:MTUNDRAET4_3437"/>
<dbReference type="GO" id="GO:0004719">
    <property type="term" value="F:protein-L-isoaspartate (D-aspartate) O-methyltransferase activity"/>
    <property type="evidence" value="ECO:0007669"/>
    <property type="project" value="InterPro"/>
</dbReference>
<evidence type="ECO:0000313" key="4">
    <source>
        <dbReference type="EMBL" id="VFU10324.1"/>
    </source>
</evidence>
<comment type="similarity">
    <text evidence="1">Belongs to the methyltransferase superfamily. L-isoaspartyl/D-aspartyl protein methyltransferase family.</text>
</comment>
<keyword evidence="4" id="KW-0489">Methyltransferase</keyword>
<dbReference type="CDD" id="cd02440">
    <property type="entry name" value="AdoMet_MTases"/>
    <property type="match status" value="1"/>
</dbReference>
<dbReference type="InterPro" id="IPR029063">
    <property type="entry name" value="SAM-dependent_MTases_sf"/>
</dbReference>
<evidence type="ECO:0000313" key="5">
    <source>
        <dbReference type="Proteomes" id="UP000294360"/>
    </source>
</evidence>
<dbReference type="AlphaFoldDB" id="A0A4U8Z4D6"/>
<dbReference type="Pfam" id="PF01135">
    <property type="entry name" value="PCMT"/>
    <property type="match status" value="1"/>
</dbReference>
<dbReference type="PANTHER" id="PTHR11579">
    <property type="entry name" value="PROTEIN-L-ISOASPARTATE O-METHYLTRANSFERASE"/>
    <property type="match status" value="1"/>
</dbReference>
<dbReference type="InterPro" id="IPR000682">
    <property type="entry name" value="PCMT"/>
</dbReference>
<accession>A0A4U8Z4D6</accession>
<dbReference type="Gene3D" id="3.40.50.150">
    <property type="entry name" value="Vaccinia Virus protein VP39"/>
    <property type="match status" value="1"/>
</dbReference>
<evidence type="ECO:0000256" key="1">
    <source>
        <dbReference type="ARBA" id="ARBA00005369"/>
    </source>
</evidence>
<dbReference type="RefSeq" id="WP_134491036.1">
    <property type="nucleotide sequence ID" value="NZ_CP139089.1"/>
</dbReference>
<gene>
    <name evidence="4" type="ORF">MTUNDRAET4_3437</name>
</gene>
<evidence type="ECO:0000256" key="2">
    <source>
        <dbReference type="ARBA" id="ARBA00013346"/>
    </source>
</evidence>
<proteinExistence type="inferred from homology"/>
<keyword evidence="4" id="KW-0808">Transferase</keyword>
<dbReference type="SUPFAM" id="SSF53335">
    <property type="entry name" value="S-adenosyl-L-methionine-dependent methyltransferases"/>
    <property type="match status" value="1"/>
</dbReference>
<dbReference type="Proteomes" id="UP000294360">
    <property type="component" value="Chromosome"/>
</dbReference>